<dbReference type="GO" id="GO:1904659">
    <property type="term" value="P:D-glucose transmembrane transport"/>
    <property type="evidence" value="ECO:0007669"/>
    <property type="project" value="EnsemblPlants"/>
</dbReference>
<sequence length="350" mass="38454">MKASVKFREDQKPLVRGKIPLSILGFPFSSGFSAGDSKELSLQLGTSNSAGPVVKFVYKPNDSWKPFSLVMRTGIGAWGSPINSPMAMSAELNLLTNGAPSFFLRFNPQIGDFFSKTSSRSPLVLNCNYSPEFARKMVEDSSGNQETPKANGSYTLDSPDSLRKVTFPAIFPISELFSGVELGVRSSLPLRRNAVINVRWGVKLPSNLMENSSIALRNVPCITLNKVGIEHVEREEKKKEDGDLRAKISREFLPENQIRGLVMQELEALKLENRSLKKAVEDIRAEVIAGKHGSFGWKMDSGGYRDEGKKGARHFQAKKASENGVMVSGKLGEDGVEEELKKALKGASRV</sequence>
<proteinExistence type="predicted"/>
<dbReference type="Proteomes" id="UP000017836">
    <property type="component" value="Unassembled WGS sequence"/>
</dbReference>
<dbReference type="HOGENOM" id="CLU_049392_0_0_1"/>
<protein>
    <submittedName>
        <fullName evidence="1">Uncharacterized protein</fullName>
    </submittedName>
</protein>
<reference evidence="2" key="1">
    <citation type="journal article" date="2013" name="Science">
        <title>The Amborella genome and the evolution of flowering plants.</title>
        <authorList>
            <consortium name="Amborella Genome Project"/>
        </authorList>
    </citation>
    <scope>NUCLEOTIDE SEQUENCE [LARGE SCALE GENOMIC DNA]</scope>
</reference>
<organism evidence="1 2">
    <name type="scientific">Amborella trichopoda</name>
    <dbReference type="NCBI Taxonomy" id="13333"/>
    <lineage>
        <taxon>Eukaryota</taxon>
        <taxon>Viridiplantae</taxon>
        <taxon>Streptophyta</taxon>
        <taxon>Embryophyta</taxon>
        <taxon>Tracheophyta</taxon>
        <taxon>Spermatophyta</taxon>
        <taxon>Magnoliopsida</taxon>
        <taxon>Amborellales</taxon>
        <taxon>Amborellaceae</taxon>
        <taxon>Amborella</taxon>
    </lineage>
</organism>
<dbReference type="OMA" id="AERSNHN"/>
<evidence type="ECO:0000313" key="1">
    <source>
        <dbReference type="EMBL" id="ERN11594.1"/>
    </source>
</evidence>
<dbReference type="PANTHER" id="PTHR34285">
    <property type="entry name" value="OS08G0510800 PROTEIN"/>
    <property type="match status" value="1"/>
</dbReference>
<dbReference type="EMBL" id="KI392687">
    <property type="protein sequence ID" value="ERN11594.1"/>
    <property type="molecule type" value="Genomic_DNA"/>
</dbReference>
<evidence type="ECO:0000313" key="2">
    <source>
        <dbReference type="Proteomes" id="UP000017836"/>
    </source>
</evidence>
<dbReference type="OrthoDB" id="1926966at2759"/>
<dbReference type="KEGG" id="atr:18439792"/>
<dbReference type="AlphaFoldDB" id="W1PUU0"/>
<dbReference type="Gramene" id="ERN11594">
    <property type="protein sequence ID" value="ERN11594"/>
    <property type="gene ID" value="AMTR_s00022p00182240"/>
</dbReference>
<keyword evidence="2" id="KW-1185">Reference proteome</keyword>
<gene>
    <name evidence="1" type="ORF">AMTR_s00022p00182240</name>
</gene>
<dbReference type="eggNOG" id="ENOG502QT3I">
    <property type="taxonomic scope" value="Eukaryota"/>
</dbReference>
<accession>W1PUU0</accession>
<dbReference type="PANTHER" id="PTHR34285:SF3">
    <property type="entry name" value="OS08G0510800 PROTEIN"/>
    <property type="match status" value="1"/>
</dbReference>
<name>W1PUU0_AMBTC</name>
<dbReference type="STRING" id="13333.W1PUU0"/>